<protein>
    <submittedName>
        <fullName evidence="2">Uncharacterized protein</fullName>
    </submittedName>
</protein>
<feature type="compositionally biased region" description="Basic and acidic residues" evidence="1">
    <location>
        <begin position="104"/>
        <end position="113"/>
    </location>
</feature>
<reference evidence="2 3" key="1">
    <citation type="submission" date="2020-04" db="EMBL/GenBank/DDBJ databases">
        <title>Chromosome-level genome assembly of a cyprinid fish Onychostoma macrolepis by integration of Nanopore Sequencing, Bionano and Hi-C technology.</title>
        <authorList>
            <person name="Wang D."/>
        </authorList>
    </citation>
    <scope>NUCLEOTIDE SEQUENCE [LARGE SCALE GENOMIC DNA]</scope>
    <source>
        <strain evidence="2">SWU-2019</strain>
        <tissue evidence="2">Muscle</tissue>
    </source>
</reference>
<comment type="caution">
    <text evidence="2">The sequence shown here is derived from an EMBL/GenBank/DDBJ whole genome shotgun (WGS) entry which is preliminary data.</text>
</comment>
<name>A0A7J6DB20_9TELE</name>
<dbReference type="Proteomes" id="UP000579812">
    <property type="component" value="Unassembled WGS sequence"/>
</dbReference>
<keyword evidence="3" id="KW-1185">Reference proteome</keyword>
<proteinExistence type="predicted"/>
<dbReference type="AlphaFoldDB" id="A0A7J6DB20"/>
<feature type="compositionally biased region" description="Basic and acidic residues" evidence="1">
    <location>
        <begin position="158"/>
        <end position="174"/>
    </location>
</feature>
<evidence type="ECO:0000313" key="3">
    <source>
        <dbReference type="Proteomes" id="UP000579812"/>
    </source>
</evidence>
<feature type="compositionally biased region" description="Basic and acidic residues" evidence="1">
    <location>
        <begin position="122"/>
        <end position="149"/>
    </location>
</feature>
<organism evidence="2 3">
    <name type="scientific">Onychostoma macrolepis</name>
    <dbReference type="NCBI Taxonomy" id="369639"/>
    <lineage>
        <taxon>Eukaryota</taxon>
        <taxon>Metazoa</taxon>
        <taxon>Chordata</taxon>
        <taxon>Craniata</taxon>
        <taxon>Vertebrata</taxon>
        <taxon>Euteleostomi</taxon>
        <taxon>Actinopterygii</taxon>
        <taxon>Neopterygii</taxon>
        <taxon>Teleostei</taxon>
        <taxon>Ostariophysi</taxon>
        <taxon>Cypriniformes</taxon>
        <taxon>Cyprinidae</taxon>
        <taxon>Acrossocheilinae</taxon>
        <taxon>Onychostoma</taxon>
    </lineage>
</organism>
<accession>A0A7J6DB20</accession>
<sequence length="174" mass="19594">MRIDVRNGTTDNCTATINGTLLNFTCPFSGPRDTSPSAVWVCGGRAYHHLPERGWAGCCYPALVWLSEKGMDLGPFASDEWVTAGDWDWEPDKKGTEEGYVYDPKGHTRDKTSPQHTSPPQTRDKTSPQQTHDKTRDKTSPQQTRDKTSPQHTSPQQTRDKTSPQQTREAKYLK</sequence>
<dbReference type="EMBL" id="JAAMOB010000003">
    <property type="protein sequence ID" value="KAF4116526.1"/>
    <property type="molecule type" value="Genomic_DNA"/>
</dbReference>
<evidence type="ECO:0000256" key="1">
    <source>
        <dbReference type="SAM" id="MobiDB-lite"/>
    </source>
</evidence>
<gene>
    <name evidence="2" type="ORF">G5714_004015</name>
</gene>
<feature type="region of interest" description="Disordered" evidence="1">
    <location>
        <begin position="80"/>
        <end position="174"/>
    </location>
</feature>
<evidence type="ECO:0000313" key="2">
    <source>
        <dbReference type="EMBL" id="KAF4116526.1"/>
    </source>
</evidence>